<dbReference type="SUPFAM" id="SSF53448">
    <property type="entry name" value="Nucleotide-diphospho-sugar transferases"/>
    <property type="match status" value="1"/>
</dbReference>
<dbReference type="AlphaFoldDB" id="A0A814HSC2"/>
<feature type="transmembrane region" description="Helical" evidence="1">
    <location>
        <begin position="468"/>
        <end position="494"/>
    </location>
</feature>
<dbReference type="OrthoDB" id="5819478at2759"/>
<keyword evidence="1" id="KW-0812">Transmembrane</keyword>
<sequence length="622" mass="73091">MTVTVISKKLEFDEKKSRQKFLEKTQLRCSGRFRWNILIIIIILVFYALPFLLPLIGVFVLNAYFILLWALFAIINITRHFKIHFMTKKFRTKFSNIDTISENVDEKYQYLMATFAYKEPEEIILKCLRNIKSLNGSKNVIMAVCLEERTPNLKEKIASLSKEFEGQFKELIVTIHPYGVEGEIPGKCSNSNYGIRSIYNHLKEKNASFKPEKYILVNFDIDSIFHKNFLDVLKETVNKEKQPEQVVWQPLLYYNWNLDKLTFFTRIIGILRSKMMAAALVTFNINVMSVFCASLKLYVDGNFVHPFYQMDDIICFIRWNIVSKKSLKIKPIYSPTISGPTSGATWFEELKELVIQGKRWTIGSAEVFHYFMCKVNRMNGLDALLWGCNYLNYYCGFLCIHSLISISTTLRLLILEDDKENILSVLFLSFPIFLYILNGLMIIVNKMAVKSFLVDLQVVENIGIFRKLIHWILTIPTETFYTFITLYGFLSILIHGKKKFKLEFNIIFKQEKNLDLLKLKDNNSRLFWREISRFRNERKRINKSSKKTPIEDFSKFYEDLFSHNGKENTSSHESIRTDVDKHFENIKDEKFDPVFVLDDIGKILAKLKKNKPRSYDNLSNEF</sequence>
<gene>
    <name evidence="2" type="ORF">OXX778_LOCUS17047</name>
</gene>
<feature type="transmembrane region" description="Helical" evidence="1">
    <location>
        <begin position="276"/>
        <end position="299"/>
    </location>
</feature>
<dbReference type="PANTHER" id="PTHR36851:SF1">
    <property type="entry name" value="GLYCO_TRANS_2-LIKE DOMAIN-CONTAINING PROTEIN"/>
    <property type="match status" value="1"/>
</dbReference>
<dbReference type="Proteomes" id="UP000663879">
    <property type="component" value="Unassembled WGS sequence"/>
</dbReference>
<keyword evidence="3" id="KW-1185">Reference proteome</keyword>
<feature type="transmembrane region" description="Helical" evidence="1">
    <location>
        <begin position="33"/>
        <end position="53"/>
    </location>
</feature>
<comment type="caution">
    <text evidence="2">The sequence shown here is derived from an EMBL/GenBank/DDBJ whole genome shotgun (WGS) entry which is preliminary data.</text>
</comment>
<dbReference type="PANTHER" id="PTHR36851">
    <property type="entry name" value="UNNAMED PRODUCT"/>
    <property type="match status" value="1"/>
</dbReference>
<feature type="transmembrane region" description="Helical" evidence="1">
    <location>
        <begin position="425"/>
        <end position="448"/>
    </location>
</feature>
<keyword evidence="1" id="KW-0472">Membrane</keyword>
<protein>
    <recommendedName>
        <fullName evidence="4">Glycosyltransferase 2-like domain-containing protein</fullName>
    </recommendedName>
</protein>
<evidence type="ECO:0008006" key="4">
    <source>
        <dbReference type="Google" id="ProtNLM"/>
    </source>
</evidence>
<accession>A0A814HSC2</accession>
<name>A0A814HSC2_9BILA</name>
<evidence type="ECO:0000256" key="1">
    <source>
        <dbReference type="SAM" id="Phobius"/>
    </source>
</evidence>
<dbReference type="InterPro" id="IPR029044">
    <property type="entry name" value="Nucleotide-diphossugar_trans"/>
</dbReference>
<organism evidence="2 3">
    <name type="scientific">Brachionus calyciflorus</name>
    <dbReference type="NCBI Taxonomy" id="104777"/>
    <lineage>
        <taxon>Eukaryota</taxon>
        <taxon>Metazoa</taxon>
        <taxon>Spiralia</taxon>
        <taxon>Gnathifera</taxon>
        <taxon>Rotifera</taxon>
        <taxon>Eurotatoria</taxon>
        <taxon>Monogononta</taxon>
        <taxon>Pseudotrocha</taxon>
        <taxon>Ploima</taxon>
        <taxon>Brachionidae</taxon>
        <taxon>Brachionus</taxon>
    </lineage>
</organism>
<proteinExistence type="predicted"/>
<feature type="transmembrane region" description="Helical" evidence="1">
    <location>
        <begin position="391"/>
        <end position="413"/>
    </location>
</feature>
<dbReference type="EMBL" id="CAJNOC010004233">
    <property type="protein sequence ID" value="CAF1014222.1"/>
    <property type="molecule type" value="Genomic_DNA"/>
</dbReference>
<reference evidence="2" key="1">
    <citation type="submission" date="2021-02" db="EMBL/GenBank/DDBJ databases">
        <authorList>
            <person name="Nowell W R."/>
        </authorList>
    </citation>
    <scope>NUCLEOTIDE SEQUENCE</scope>
    <source>
        <strain evidence="2">Ploen Becks lab</strain>
    </source>
</reference>
<evidence type="ECO:0000313" key="2">
    <source>
        <dbReference type="EMBL" id="CAF1014222.1"/>
    </source>
</evidence>
<evidence type="ECO:0000313" key="3">
    <source>
        <dbReference type="Proteomes" id="UP000663879"/>
    </source>
</evidence>
<feature type="transmembrane region" description="Helical" evidence="1">
    <location>
        <begin position="59"/>
        <end position="78"/>
    </location>
</feature>
<keyword evidence="1" id="KW-1133">Transmembrane helix</keyword>